<dbReference type="Proteomes" id="UP000228934">
    <property type="component" value="Unassembled WGS sequence"/>
</dbReference>
<feature type="region of interest" description="Disordered" evidence="1">
    <location>
        <begin position="1"/>
        <end position="88"/>
    </location>
</feature>
<dbReference type="EMBL" id="KZ004011">
    <property type="protein sequence ID" value="PIO13871.1"/>
    <property type="molecule type" value="Genomic_DNA"/>
</dbReference>
<proteinExistence type="predicted"/>
<feature type="compositionally biased region" description="Low complexity" evidence="1">
    <location>
        <begin position="50"/>
        <end position="79"/>
    </location>
</feature>
<reference evidence="3" key="1">
    <citation type="journal article" date="2017" name="Nat. Commun.">
        <title>The North American bullfrog draft genome provides insight into hormonal regulation of long noncoding RNA.</title>
        <authorList>
            <person name="Hammond S.A."/>
            <person name="Warren R.L."/>
            <person name="Vandervalk B.P."/>
            <person name="Kucuk E."/>
            <person name="Khan H."/>
            <person name="Gibb E.A."/>
            <person name="Pandoh P."/>
            <person name="Kirk H."/>
            <person name="Zhao Y."/>
            <person name="Jones M."/>
            <person name="Mungall A.J."/>
            <person name="Coope R."/>
            <person name="Pleasance S."/>
            <person name="Moore R.A."/>
            <person name="Holt R.A."/>
            <person name="Round J.M."/>
            <person name="Ohora S."/>
            <person name="Walle B.V."/>
            <person name="Veldhoen N."/>
            <person name="Helbing C.C."/>
            <person name="Birol I."/>
        </authorList>
    </citation>
    <scope>NUCLEOTIDE SEQUENCE [LARGE SCALE GENOMIC DNA]</scope>
</reference>
<keyword evidence="3" id="KW-1185">Reference proteome</keyword>
<sequence length="88" mass="9259">MDAIYGHRPANQGREGGLDSATAILESMIDPFETSDGLSNDASNFSDNGPSTSFSSTRTISSSQPQSSRPQSSQPQSMPNAPKHTGKT</sequence>
<evidence type="ECO:0000313" key="2">
    <source>
        <dbReference type="EMBL" id="PIO13871.1"/>
    </source>
</evidence>
<feature type="compositionally biased region" description="Polar residues" evidence="1">
    <location>
        <begin position="36"/>
        <end position="49"/>
    </location>
</feature>
<protein>
    <submittedName>
        <fullName evidence="2">Uncharacterized protein</fullName>
    </submittedName>
</protein>
<dbReference type="AlphaFoldDB" id="A0A2G9QFH7"/>
<evidence type="ECO:0000313" key="3">
    <source>
        <dbReference type="Proteomes" id="UP000228934"/>
    </source>
</evidence>
<accession>A0A2G9QFH7</accession>
<gene>
    <name evidence="2" type="ORF">AB205_0080870</name>
</gene>
<evidence type="ECO:0000256" key="1">
    <source>
        <dbReference type="SAM" id="MobiDB-lite"/>
    </source>
</evidence>
<dbReference type="OrthoDB" id="10486426at2759"/>
<organism evidence="2 3">
    <name type="scientific">Aquarana catesbeiana</name>
    <name type="common">American bullfrog</name>
    <name type="synonym">Rana catesbeiana</name>
    <dbReference type="NCBI Taxonomy" id="8400"/>
    <lineage>
        <taxon>Eukaryota</taxon>
        <taxon>Metazoa</taxon>
        <taxon>Chordata</taxon>
        <taxon>Craniata</taxon>
        <taxon>Vertebrata</taxon>
        <taxon>Euteleostomi</taxon>
        <taxon>Amphibia</taxon>
        <taxon>Batrachia</taxon>
        <taxon>Anura</taxon>
        <taxon>Neobatrachia</taxon>
        <taxon>Ranoidea</taxon>
        <taxon>Ranidae</taxon>
        <taxon>Aquarana</taxon>
    </lineage>
</organism>
<name>A0A2G9QFH7_AQUCT</name>